<comment type="caution">
    <text evidence="4">The sequence shown here is derived from an EMBL/GenBank/DDBJ whole genome shotgun (WGS) entry which is preliminary data.</text>
</comment>
<keyword evidence="1" id="KW-0732">Signal</keyword>
<organism evidence="4 5">
    <name type="scientific">Actinoalloteichus caeruleus DSM 43889</name>
    <dbReference type="NCBI Taxonomy" id="1120930"/>
    <lineage>
        <taxon>Bacteria</taxon>
        <taxon>Bacillati</taxon>
        <taxon>Actinomycetota</taxon>
        <taxon>Actinomycetes</taxon>
        <taxon>Pseudonocardiales</taxon>
        <taxon>Pseudonocardiaceae</taxon>
        <taxon>Actinoalloteichus</taxon>
        <taxon>Actinoalloteichus cyanogriseus</taxon>
    </lineage>
</organism>
<dbReference type="PANTHER" id="PTHR12147">
    <property type="entry name" value="METALLOPEPTIDASE M28 FAMILY MEMBER"/>
    <property type="match status" value="1"/>
</dbReference>
<proteinExistence type="predicted"/>
<feature type="domain" description="Peptidase M28" evidence="3">
    <location>
        <begin position="262"/>
        <end position="448"/>
    </location>
</feature>
<dbReference type="InterPro" id="IPR003137">
    <property type="entry name" value="PA_domain"/>
</dbReference>
<feature type="signal peptide" evidence="1">
    <location>
        <begin position="1"/>
        <end position="30"/>
    </location>
</feature>
<evidence type="ECO:0000313" key="4">
    <source>
        <dbReference type="EMBL" id="MCP2331554.1"/>
    </source>
</evidence>
<dbReference type="Proteomes" id="UP000791080">
    <property type="component" value="Unassembled WGS sequence"/>
</dbReference>
<feature type="domain" description="PA" evidence="2">
    <location>
        <begin position="146"/>
        <end position="224"/>
    </location>
</feature>
<name>A0ABT1JGC5_ACTCY</name>
<dbReference type="SUPFAM" id="SSF52025">
    <property type="entry name" value="PA domain"/>
    <property type="match status" value="1"/>
</dbReference>
<feature type="chain" id="PRO_5045484412" evidence="1">
    <location>
        <begin position="31"/>
        <end position="460"/>
    </location>
</feature>
<dbReference type="InterPro" id="IPR046450">
    <property type="entry name" value="PA_dom_sf"/>
</dbReference>
<dbReference type="Gene3D" id="3.50.30.30">
    <property type="match status" value="1"/>
</dbReference>
<evidence type="ECO:0000259" key="2">
    <source>
        <dbReference type="Pfam" id="PF02225"/>
    </source>
</evidence>
<sequence length="460" mass="48846">MSAFKRRDLLGGALALAAFASVGLSSQAMAATNRHRTGAPGAPNLTPGDKAIAARVDARRALEHIRHLSEDIGPRIGGTESEHRAANYAARVFEDLGYQVTQQPFAVADKYLADVVLPDGERWQTSASAQGPLDVEVEGGVVDVGAGTEADYPAGFTGGLVLVDHTTANREAQVRTAVERGATGVLLVAASATPDRKAGCFVPSLANQVPIPVLGLAQAHGEWLRQRLAAGPVRLRAVLTRHSDLTSYNVLAERPATIGSPATAPVVMVTAHYDSVPGSPGANDDGSGTALCLELARVFRSLPTQHTVRFALWGSEEQGLIGSRYYVNQLSDAEAARISGCFQNDMVATSHDPANRYWLLSVDGEDNLTTQGVAEAAARLGYVPHVSGPTARGSSDHVPFHERGIAAANFSWRGEAGPALLEPIYHTPEDTIDRNISLERLRVSLELVGAATYEVARYRR</sequence>
<gene>
    <name evidence="4" type="ORF">G443_001824</name>
</gene>
<accession>A0ABT1JGC5</accession>
<evidence type="ECO:0000256" key="1">
    <source>
        <dbReference type="SAM" id="SignalP"/>
    </source>
</evidence>
<dbReference type="Pfam" id="PF04389">
    <property type="entry name" value="Peptidase_M28"/>
    <property type="match status" value="1"/>
</dbReference>
<dbReference type="RefSeq" id="WP_026418966.1">
    <property type="nucleotide sequence ID" value="NZ_AUBJ02000001.1"/>
</dbReference>
<dbReference type="PANTHER" id="PTHR12147:SF26">
    <property type="entry name" value="PEPTIDASE M28 DOMAIN-CONTAINING PROTEIN"/>
    <property type="match status" value="1"/>
</dbReference>
<dbReference type="Pfam" id="PF02225">
    <property type="entry name" value="PA"/>
    <property type="match status" value="1"/>
</dbReference>
<dbReference type="InterPro" id="IPR007484">
    <property type="entry name" value="Peptidase_M28"/>
</dbReference>
<dbReference type="InterPro" id="IPR006311">
    <property type="entry name" value="TAT_signal"/>
</dbReference>
<evidence type="ECO:0000313" key="5">
    <source>
        <dbReference type="Proteomes" id="UP000791080"/>
    </source>
</evidence>
<evidence type="ECO:0000259" key="3">
    <source>
        <dbReference type="Pfam" id="PF04389"/>
    </source>
</evidence>
<reference evidence="4 5" key="1">
    <citation type="submission" date="2022-06" db="EMBL/GenBank/DDBJ databases">
        <title>Genomic Encyclopedia of Type Strains, Phase I: the one thousand microbial genomes (KMG-I) project.</title>
        <authorList>
            <person name="Kyrpides N."/>
        </authorList>
    </citation>
    <scope>NUCLEOTIDE SEQUENCE [LARGE SCALE GENOMIC DNA]</scope>
    <source>
        <strain evidence="4 5">DSM 43889</strain>
    </source>
</reference>
<dbReference type="Gene3D" id="3.40.630.10">
    <property type="entry name" value="Zn peptidases"/>
    <property type="match status" value="1"/>
</dbReference>
<keyword evidence="5" id="KW-1185">Reference proteome</keyword>
<dbReference type="InterPro" id="IPR045175">
    <property type="entry name" value="M28_fam"/>
</dbReference>
<dbReference type="EMBL" id="AUBJ02000001">
    <property type="protein sequence ID" value="MCP2331554.1"/>
    <property type="molecule type" value="Genomic_DNA"/>
</dbReference>
<protein>
    <submittedName>
        <fullName evidence="4">PA domain-containing protein</fullName>
    </submittedName>
</protein>
<dbReference type="SUPFAM" id="SSF53187">
    <property type="entry name" value="Zn-dependent exopeptidases"/>
    <property type="match status" value="1"/>
</dbReference>
<dbReference type="PROSITE" id="PS51318">
    <property type="entry name" value="TAT"/>
    <property type="match status" value="1"/>
</dbReference>